<name>A0A161K558_9ZZZZ</name>
<protein>
    <submittedName>
        <fullName evidence="5">Outer membrane protein</fullName>
    </submittedName>
</protein>
<dbReference type="InterPro" id="IPR051692">
    <property type="entry name" value="OMP-like"/>
</dbReference>
<dbReference type="EMBL" id="CZQE01000084">
    <property type="protein sequence ID" value="CUS43796.1"/>
    <property type="molecule type" value="Genomic_DNA"/>
</dbReference>
<dbReference type="PANTHER" id="PTHR34001">
    <property type="entry name" value="BLL7405 PROTEIN"/>
    <property type="match status" value="1"/>
</dbReference>
<evidence type="ECO:0000313" key="5">
    <source>
        <dbReference type="EMBL" id="CUS43796.1"/>
    </source>
</evidence>
<comment type="subcellular location">
    <subcellularLocation>
        <location evidence="1">Membrane</location>
    </subcellularLocation>
</comment>
<dbReference type="SUPFAM" id="SSF56925">
    <property type="entry name" value="OMPA-like"/>
    <property type="match status" value="1"/>
</dbReference>
<dbReference type="AlphaFoldDB" id="A0A161K558"/>
<evidence type="ECO:0000256" key="1">
    <source>
        <dbReference type="ARBA" id="ARBA00004370"/>
    </source>
</evidence>
<dbReference type="InterPro" id="IPR027385">
    <property type="entry name" value="Beta-barrel_OMP"/>
</dbReference>
<dbReference type="Gene3D" id="2.40.160.20">
    <property type="match status" value="1"/>
</dbReference>
<dbReference type="PANTHER" id="PTHR34001:SF3">
    <property type="entry name" value="BLL7405 PROTEIN"/>
    <property type="match status" value="1"/>
</dbReference>
<evidence type="ECO:0000259" key="4">
    <source>
        <dbReference type="Pfam" id="PF13505"/>
    </source>
</evidence>
<accession>A0A161K558</accession>
<dbReference type="Pfam" id="PF13505">
    <property type="entry name" value="OMP_b-brl"/>
    <property type="match status" value="1"/>
</dbReference>
<dbReference type="GO" id="GO:0016020">
    <property type="term" value="C:membrane"/>
    <property type="evidence" value="ECO:0007669"/>
    <property type="project" value="UniProtKB-SubCell"/>
</dbReference>
<evidence type="ECO:0000256" key="2">
    <source>
        <dbReference type="ARBA" id="ARBA00022729"/>
    </source>
</evidence>
<evidence type="ECO:0000256" key="3">
    <source>
        <dbReference type="ARBA" id="ARBA00023136"/>
    </source>
</evidence>
<reference evidence="5" key="1">
    <citation type="submission" date="2015-10" db="EMBL/GenBank/DDBJ databases">
        <authorList>
            <person name="Gilbert D.G."/>
        </authorList>
    </citation>
    <scope>NUCLEOTIDE SEQUENCE</scope>
</reference>
<keyword evidence="3" id="KW-0472">Membrane</keyword>
<feature type="domain" description="Outer membrane protein beta-barrel" evidence="4">
    <location>
        <begin position="10"/>
        <end position="201"/>
    </location>
</feature>
<dbReference type="InterPro" id="IPR011250">
    <property type="entry name" value="OMP/PagP_B-barrel"/>
</dbReference>
<keyword evidence="2" id="KW-0732">Signal</keyword>
<organism evidence="5">
    <name type="scientific">hydrothermal vent metagenome</name>
    <dbReference type="NCBI Taxonomy" id="652676"/>
    <lineage>
        <taxon>unclassified sequences</taxon>
        <taxon>metagenomes</taxon>
        <taxon>ecological metagenomes</taxon>
    </lineage>
</organism>
<proteinExistence type="predicted"/>
<gene>
    <name evidence="5" type="ORF">MGWOODY_Smn2193</name>
</gene>
<sequence length="201" mass="21184">MRKLVITAATAALGFGLAAPAFAQDQAPFTGVRVEALGGYDHVSDGDSNSTGKDGFTYGGALGYDAQVGGVVLGVEGEVTGSTTKIRAANVLTAGDRLRVSAGRDFYVGGRIGYAVSPRALIYGKAGYTNARVNTDYTVGTARIEDHTNLDGYRLGAGIEYNVTPKAYVKAEYRYSHYGEAGNYDINANRNQVLGGIGYRF</sequence>